<dbReference type="AlphaFoldDB" id="A0A9P8LZE7"/>
<dbReference type="EMBL" id="AUWU02000001">
    <property type="protein sequence ID" value="KAH0577044.1"/>
    <property type="molecule type" value="Genomic_DNA"/>
</dbReference>
<name>A0A9P8LZE7_9EUKA</name>
<accession>A0A9P8LZE7</accession>
<evidence type="ECO:0000313" key="3">
    <source>
        <dbReference type="Proteomes" id="UP000018208"/>
    </source>
</evidence>
<keyword evidence="3" id="KW-1185">Reference proteome</keyword>
<organism evidence="2 3">
    <name type="scientific">Spironucleus salmonicida</name>
    <dbReference type="NCBI Taxonomy" id="348837"/>
    <lineage>
        <taxon>Eukaryota</taxon>
        <taxon>Metamonada</taxon>
        <taxon>Diplomonadida</taxon>
        <taxon>Hexamitidae</taxon>
        <taxon>Hexamitinae</taxon>
        <taxon>Spironucleus</taxon>
    </lineage>
</organism>
<dbReference type="EMBL" id="AUWU02000001">
    <property type="protein sequence ID" value="KAH0577042.1"/>
    <property type="molecule type" value="Genomic_DNA"/>
</dbReference>
<reference evidence="2" key="2">
    <citation type="submission" date="2020-12" db="EMBL/GenBank/DDBJ databases">
        <title>New Spironucleus salmonicida genome in near-complete chromosomes.</title>
        <authorList>
            <person name="Xu F."/>
            <person name="Kurt Z."/>
            <person name="Jimenez-Gonzalez A."/>
            <person name="Astvaldsson A."/>
            <person name="Andersson J.O."/>
            <person name="Svard S.G."/>
        </authorList>
    </citation>
    <scope>NUCLEOTIDE SEQUENCE</scope>
    <source>
        <strain evidence="2">ATCC 50377</strain>
    </source>
</reference>
<dbReference type="GeneID" id="94294413"/>
<reference evidence="2" key="1">
    <citation type="journal article" date="2014" name="PLoS Genet.">
        <title>The Genome of Spironucleus salmonicida Highlights a Fish Pathogen Adapted to Fluctuating Environments.</title>
        <authorList>
            <person name="Xu F."/>
            <person name="Jerlstrom-Hultqvist J."/>
            <person name="Einarsson E."/>
            <person name="Astvaldsson A."/>
            <person name="Svard S.G."/>
            <person name="Andersson J.O."/>
        </authorList>
    </citation>
    <scope>NUCLEOTIDE SEQUENCE</scope>
    <source>
        <strain evidence="2">ATCC 50377</strain>
    </source>
</reference>
<evidence type="ECO:0000313" key="1">
    <source>
        <dbReference type="EMBL" id="KAH0577042.1"/>
    </source>
</evidence>
<dbReference type="Proteomes" id="UP000018208">
    <property type="component" value="Unassembled WGS sequence"/>
</dbReference>
<evidence type="ECO:0000313" key="2">
    <source>
        <dbReference type="EMBL" id="KAH0577044.1"/>
    </source>
</evidence>
<dbReference type="RefSeq" id="XP_067767815.1">
    <property type="nucleotide sequence ID" value="XM_067904333.1"/>
</dbReference>
<comment type="caution">
    <text evidence="2">The sequence shown here is derived from an EMBL/GenBank/DDBJ whole genome shotgun (WGS) entry which is preliminary data.</text>
</comment>
<gene>
    <name evidence="1" type="ORF">SS50377_20390</name>
    <name evidence="2" type="ORF">SS50377_20392</name>
</gene>
<protein>
    <submittedName>
        <fullName evidence="2">Uncharacterized protein</fullName>
    </submittedName>
</protein>
<sequence>MEFTITLLEDFITSMDTYNNLGVYSELSFTNLEDEANIQLVVTNFPQAFSITVSFEYIDDENIMICDIEFSGSAQCLKFQETSSASQFLDDLQAISVYLSPTVPCVFCGEHFIGFTTQVVQDPYLRTLAVLKILGLDITQVRSLLLLESIFPHKKGPIFYLKRPDSFIILDIVRPPQICDGALKQASSGNQCSHESQTLKKSLKVEEVGGRYQEIGGPVDRDFMDLAAGNNKELYCRKEIFLFHEKCKCTYKTQITPIKQEIQVNLNDENTFIQAVVQKSLQMQTDNRAQTAKDATDFMETKSATTATVYTDIQRQQQPQKIDNQPQPLDMNQYRVQCYLNSQQPKSLRFDMKQTFLRYREQYGPQAGRKFEEEQLSTPEGLQFIKYLNDYYLKSTKK</sequence>
<dbReference type="KEGG" id="ssao:94294413"/>
<proteinExistence type="predicted"/>